<dbReference type="STRING" id="1121391.SAMN02745206_02742"/>
<dbReference type="SUPFAM" id="SSF159127">
    <property type="entry name" value="HupF/HypC-like"/>
    <property type="match status" value="1"/>
</dbReference>
<comment type="similarity">
    <text evidence="1">Belongs to the HupF/HypC family.</text>
</comment>
<dbReference type="Gene3D" id="2.30.30.140">
    <property type="match status" value="1"/>
</dbReference>
<dbReference type="PANTHER" id="PTHR35177">
    <property type="entry name" value="HYDROGENASE MATURATION FACTOR HYBG"/>
    <property type="match status" value="1"/>
</dbReference>
<dbReference type="EMBL" id="FQVB01000029">
    <property type="protein sequence ID" value="SHF83638.1"/>
    <property type="molecule type" value="Genomic_DNA"/>
</dbReference>
<reference evidence="3" key="1">
    <citation type="submission" date="2016-11" db="EMBL/GenBank/DDBJ databases">
        <authorList>
            <person name="Varghese N."/>
            <person name="Submissions S."/>
        </authorList>
    </citation>
    <scope>NUCLEOTIDE SEQUENCE [LARGE SCALE GENOMIC DNA]</scope>
    <source>
        <strain evidence="3">DSM 9756</strain>
    </source>
</reference>
<dbReference type="FunFam" id="2.30.30.140:FF:000022">
    <property type="entry name" value="Hydrogenase assembly chaperone HybG"/>
    <property type="match status" value="1"/>
</dbReference>
<dbReference type="GO" id="GO:1902670">
    <property type="term" value="F:carbon dioxide binding"/>
    <property type="evidence" value="ECO:0007669"/>
    <property type="project" value="TreeGrafter"/>
</dbReference>
<dbReference type="AlphaFoldDB" id="A0A1M5EWN8"/>
<accession>A0A1M5EWN8</accession>
<protein>
    <submittedName>
        <fullName evidence="2">Hydrogenase maturation protein HypC</fullName>
    </submittedName>
</protein>
<dbReference type="NCBIfam" id="TIGR00074">
    <property type="entry name" value="hypC_hupF"/>
    <property type="match status" value="1"/>
</dbReference>
<dbReference type="OrthoDB" id="9806017at2"/>
<sequence>MCLAIPAEIVEIQDEMATVRVGDAVRRASLTLLPEPAQVGDYVIVHAGFALHKVDPQEAQESLRLLRELAAHADPLPPEGDVD</sequence>
<dbReference type="Proteomes" id="UP000184076">
    <property type="component" value="Unassembled WGS sequence"/>
</dbReference>
<proteinExistence type="inferred from homology"/>
<name>A0A1M5EWN8_9BACT</name>
<dbReference type="PANTHER" id="PTHR35177:SF2">
    <property type="entry name" value="HYDROGENASE MATURATION FACTOR HYBG"/>
    <property type="match status" value="1"/>
</dbReference>
<dbReference type="GO" id="GO:0051604">
    <property type="term" value="P:protein maturation"/>
    <property type="evidence" value="ECO:0007669"/>
    <property type="project" value="TreeGrafter"/>
</dbReference>
<keyword evidence="3" id="KW-1185">Reference proteome</keyword>
<evidence type="ECO:0000256" key="1">
    <source>
        <dbReference type="ARBA" id="ARBA00006018"/>
    </source>
</evidence>
<dbReference type="GO" id="GO:0005506">
    <property type="term" value="F:iron ion binding"/>
    <property type="evidence" value="ECO:0007669"/>
    <property type="project" value="TreeGrafter"/>
</dbReference>
<evidence type="ECO:0000313" key="3">
    <source>
        <dbReference type="Proteomes" id="UP000184076"/>
    </source>
</evidence>
<evidence type="ECO:0000313" key="2">
    <source>
        <dbReference type="EMBL" id="SHF83638.1"/>
    </source>
</evidence>
<gene>
    <name evidence="2" type="ORF">SAMN02745206_02742</name>
</gene>
<dbReference type="InterPro" id="IPR001109">
    <property type="entry name" value="Hydrogenase_HupF/HypC"/>
</dbReference>
<dbReference type="PRINTS" id="PR00445">
    <property type="entry name" value="HUPFHYPC"/>
</dbReference>
<organism evidence="2 3">
    <name type="scientific">Desulfacinum infernum DSM 9756</name>
    <dbReference type="NCBI Taxonomy" id="1121391"/>
    <lineage>
        <taxon>Bacteria</taxon>
        <taxon>Pseudomonadati</taxon>
        <taxon>Thermodesulfobacteriota</taxon>
        <taxon>Syntrophobacteria</taxon>
        <taxon>Syntrophobacterales</taxon>
        <taxon>Syntrophobacteraceae</taxon>
        <taxon>Desulfacinum</taxon>
    </lineage>
</organism>
<dbReference type="Pfam" id="PF01455">
    <property type="entry name" value="HupF_HypC"/>
    <property type="match status" value="1"/>
</dbReference>
<dbReference type="RefSeq" id="WP_073040420.1">
    <property type="nucleotide sequence ID" value="NZ_FQVB01000029.1"/>
</dbReference>